<accession>A0A9K3LJX4</accession>
<feature type="compositionally biased region" description="Polar residues" evidence="1">
    <location>
        <begin position="1"/>
        <end position="15"/>
    </location>
</feature>
<dbReference type="CDD" id="cd00821">
    <property type="entry name" value="PH"/>
    <property type="match status" value="1"/>
</dbReference>
<reference evidence="3" key="2">
    <citation type="submission" date="2021-04" db="EMBL/GenBank/DDBJ databases">
        <authorList>
            <person name="Podell S."/>
        </authorList>
    </citation>
    <scope>NUCLEOTIDE SEQUENCE</scope>
    <source>
        <strain evidence="3">Hildebrandi</strain>
    </source>
</reference>
<gene>
    <name evidence="3" type="ORF">IV203_026797</name>
</gene>
<evidence type="ECO:0000313" key="3">
    <source>
        <dbReference type="EMBL" id="KAG7363437.1"/>
    </source>
</evidence>
<dbReference type="PROSITE" id="PS50003">
    <property type="entry name" value="PH_DOMAIN"/>
    <property type="match status" value="2"/>
</dbReference>
<protein>
    <submittedName>
        <fullName evidence="3">PH domain containing protein</fullName>
    </submittedName>
</protein>
<organism evidence="3 4">
    <name type="scientific">Nitzschia inconspicua</name>
    <dbReference type="NCBI Taxonomy" id="303405"/>
    <lineage>
        <taxon>Eukaryota</taxon>
        <taxon>Sar</taxon>
        <taxon>Stramenopiles</taxon>
        <taxon>Ochrophyta</taxon>
        <taxon>Bacillariophyta</taxon>
        <taxon>Bacillariophyceae</taxon>
        <taxon>Bacillariophycidae</taxon>
        <taxon>Bacillariales</taxon>
        <taxon>Bacillariaceae</taxon>
        <taxon>Nitzschia</taxon>
    </lineage>
</organism>
<feature type="compositionally biased region" description="Acidic residues" evidence="1">
    <location>
        <begin position="51"/>
        <end position="61"/>
    </location>
</feature>
<dbReference type="AlphaFoldDB" id="A0A9K3LJX4"/>
<reference evidence="3" key="1">
    <citation type="journal article" date="2021" name="Sci. Rep.">
        <title>Diploid genomic architecture of Nitzschia inconspicua, an elite biomass production diatom.</title>
        <authorList>
            <person name="Oliver A."/>
            <person name="Podell S."/>
            <person name="Pinowska A."/>
            <person name="Traller J.C."/>
            <person name="Smith S.R."/>
            <person name="McClure R."/>
            <person name="Beliaev A."/>
            <person name="Bohutskyi P."/>
            <person name="Hill E.A."/>
            <person name="Rabines A."/>
            <person name="Zheng H."/>
            <person name="Allen L.Z."/>
            <person name="Kuo A."/>
            <person name="Grigoriev I.V."/>
            <person name="Allen A.E."/>
            <person name="Hazlebeck D."/>
            <person name="Allen E.E."/>
        </authorList>
    </citation>
    <scope>NUCLEOTIDE SEQUENCE</scope>
    <source>
        <strain evidence="3">Hildebrandi</strain>
    </source>
</reference>
<dbReference type="Proteomes" id="UP000693970">
    <property type="component" value="Unassembled WGS sequence"/>
</dbReference>
<evidence type="ECO:0000256" key="1">
    <source>
        <dbReference type="SAM" id="MobiDB-lite"/>
    </source>
</evidence>
<proteinExistence type="predicted"/>
<evidence type="ECO:0000259" key="2">
    <source>
        <dbReference type="PROSITE" id="PS50003"/>
    </source>
</evidence>
<feature type="region of interest" description="Disordered" evidence="1">
    <location>
        <begin position="1"/>
        <end position="23"/>
    </location>
</feature>
<comment type="caution">
    <text evidence="3">The sequence shown here is derived from an EMBL/GenBank/DDBJ whole genome shotgun (WGS) entry which is preliminary data.</text>
</comment>
<feature type="domain" description="PH" evidence="2">
    <location>
        <begin position="140"/>
        <end position="250"/>
    </location>
</feature>
<evidence type="ECO:0000313" key="4">
    <source>
        <dbReference type="Proteomes" id="UP000693970"/>
    </source>
</evidence>
<feature type="compositionally biased region" description="Polar residues" evidence="1">
    <location>
        <begin position="65"/>
        <end position="81"/>
    </location>
</feature>
<dbReference type="InterPro" id="IPR051707">
    <property type="entry name" value="PI-Interact_SigTrans_Reg"/>
</dbReference>
<dbReference type="PANTHER" id="PTHR14336:SF8">
    <property type="entry name" value="PROTEIN OPY1"/>
    <property type="match status" value="1"/>
</dbReference>
<dbReference type="Pfam" id="PF00169">
    <property type="entry name" value="PH"/>
    <property type="match status" value="1"/>
</dbReference>
<dbReference type="OrthoDB" id="185175at2759"/>
<feature type="region of interest" description="Disordered" evidence="1">
    <location>
        <begin position="51"/>
        <end position="89"/>
    </location>
</feature>
<dbReference type="InterPro" id="IPR001849">
    <property type="entry name" value="PH_domain"/>
</dbReference>
<dbReference type="EMBL" id="JAGRRH010000010">
    <property type="protein sequence ID" value="KAG7363437.1"/>
    <property type="molecule type" value="Genomic_DNA"/>
</dbReference>
<sequence length="733" mass="81967">MTDCTPTSTAPFRTQDSSEDDASLEDFNRNKIIINNDVVVSPDFLQTFSSDAEESSDDAWSDSDITPSLSTDASHTTTIAGQTMRRGSKESRLLPYKDLTDTQSACLEFAMEHRIFLRAIMGLWNERDKIATEYGMNDPNVLKFGPLKKASHLLSGVWKVKYVEIRRGMFSYFEDAVSSGDKESGALLQKNIPLDSNETSCRAVKIHRNGLNMVPGAIFELKVGNTGRLWLCRSRAERQAWIQAINDAMVNSTGRLSTQGTWNAHGKAGSVNSRSPFRDDLRLYLKIKGTLKGARTKTEYVNALGMFLGREPLNIPVRWIMQQVDNSTGGWTARNNPNNALAGAFVEKGMSDDIDQLWRDLKRDTIRINEQLFRGDLGHGPEKMIGALTRDIVGVSRSASQYRYAIPEAKAVAYARDILLSINRTRSGGDSYFCIDTLSGHSELVVLVPSSREAEPLSISVELDEAEDFGEYANEKTGWLRTRNRIQMNWRKRFFVLSEGTLSFYRHATPRPHDMRGQTVVIDAAISVDKAKDRPGYYVVSILPKDGIKERYLYFNNVDKLISWTYTLECVAKSWSNRFHFGRKIPPPNTTLGTDIAPTSASREIVEQAMKMHLSAVGLSPEEIQDKVDHVAARSFSKVRILVRATSEYNVCTTDPQGDDGDTWATLAATFVQRFRITGGKIVRGEEIVQVGVSRCPDAEAKLVTKNSGHEGEEVMVSPSIPRLKLGLRRRSC</sequence>
<dbReference type="SMART" id="SM00233">
    <property type="entry name" value="PH"/>
    <property type="match status" value="2"/>
</dbReference>
<feature type="domain" description="PH" evidence="2">
    <location>
        <begin position="473"/>
        <end position="573"/>
    </location>
</feature>
<keyword evidence="4" id="KW-1185">Reference proteome</keyword>
<name>A0A9K3LJX4_9STRA</name>
<dbReference type="PANTHER" id="PTHR14336">
    <property type="entry name" value="TANDEM PH DOMAIN CONTAINING PROTEIN"/>
    <property type="match status" value="1"/>
</dbReference>